<dbReference type="PROSITE" id="PS51898">
    <property type="entry name" value="TYR_RECOMBINASE"/>
    <property type="match status" value="1"/>
</dbReference>
<feature type="compositionally biased region" description="Acidic residues" evidence="1">
    <location>
        <begin position="233"/>
        <end position="243"/>
    </location>
</feature>
<dbReference type="EMBL" id="CACRXK020014031">
    <property type="protein sequence ID" value="CAB4026137.1"/>
    <property type="molecule type" value="Genomic_DNA"/>
</dbReference>
<protein>
    <submittedName>
        <fullName evidence="2">PREDICTED: uncharacterized protein LOC107326933</fullName>
    </submittedName>
</protein>
<dbReference type="GO" id="GO:0003677">
    <property type="term" value="F:DNA binding"/>
    <property type="evidence" value="ECO:0007669"/>
    <property type="project" value="InterPro"/>
</dbReference>
<dbReference type="InterPro" id="IPR002104">
    <property type="entry name" value="Integrase_catalytic"/>
</dbReference>
<feature type="compositionally biased region" description="Basic and acidic residues" evidence="1">
    <location>
        <begin position="303"/>
        <end position="313"/>
    </location>
</feature>
<organism evidence="2 3">
    <name type="scientific">Paramuricea clavata</name>
    <name type="common">Red gorgonian</name>
    <name type="synonym">Violescent sea-whip</name>
    <dbReference type="NCBI Taxonomy" id="317549"/>
    <lineage>
        <taxon>Eukaryota</taxon>
        <taxon>Metazoa</taxon>
        <taxon>Cnidaria</taxon>
        <taxon>Anthozoa</taxon>
        <taxon>Octocorallia</taxon>
        <taxon>Malacalcyonacea</taxon>
        <taxon>Plexauridae</taxon>
        <taxon>Paramuricea</taxon>
    </lineage>
</organism>
<gene>
    <name evidence="2" type="ORF">PACLA_8A000372</name>
</gene>
<dbReference type="InterPro" id="IPR013762">
    <property type="entry name" value="Integrase-like_cat_sf"/>
</dbReference>
<dbReference type="AlphaFoldDB" id="A0A6S7J6Q2"/>
<proteinExistence type="predicted"/>
<keyword evidence="3" id="KW-1185">Reference proteome</keyword>
<evidence type="ECO:0000313" key="3">
    <source>
        <dbReference type="Proteomes" id="UP001152795"/>
    </source>
</evidence>
<dbReference type="Proteomes" id="UP001152795">
    <property type="component" value="Unassembled WGS sequence"/>
</dbReference>
<reference evidence="2" key="1">
    <citation type="submission" date="2020-04" db="EMBL/GenBank/DDBJ databases">
        <authorList>
            <person name="Alioto T."/>
            <person name="Alioto T."/>
            <person name="Gomez Garrido J."/>
        </authorList>
    </citation>
    <scope>NUCLEOTIDE SEQUENCE</scope>
    <source>
        <strain evidence="2">A484AB</strain>
    </source>
</reference>
<dbReference type="PANTHER" id="PTHR37162">
    <property type="entry name" value="HAT FAMILY DIMERISATION DOMAINCONTAINING PROTEIN-RELATED"/>
    <property type="match status" value="1"/>
</dbReference>
<feature type="region of interest" description="Disordered" evidence="1">
    <location>
        <begin position="303"/>
        <end position="327"/>
    </location>
</feature>
<dbReference type="GO" id="GO:0006310">
    <property type="term" value="P:DNA recombination"/>
    <property type="evidence" value="ECO:0007669"/>
    <property type="project" value="InterPro"/>
</dbReference>
<evidence type="ECO:0000313" key="2">
    <source>
        <dbReference type="EMBL" id="CAB4026137.1"/>
    </source>
</evidence>
<evidence type="ECO:0000256" key="1">
    <source>
        <dbReference type="SAM" id="MobiDB-lite"/>
    </source>
</evidence>
<feature type="compositionally biased region" description="Low complexity" evidence="1">
    <location>
        <begin position="216"/>
        <end position="225"/>
    </location>
</feature>
<feature type="region of interest" description="Disordered" evidence="1">
    <location>
        <begin position="376"/>
        <end position="464"/>
    </location>
</feature>
<dbReference type="PANTHER" id="PTHR37162:SF1">
    <property type="entry name" value="BED-TYPE DOMAIN-CONTAINING PROTEIN"/>
    <property type="match status" value="1"/>
</dbReference>
<dbReference type="SUPFAM" id="SSF53098">
    <property type="entry name" value="Ribonuclease H-like"/>
    <property type="match status" value="1"/>
</dbReference>
<dbReference type="InterPro" id="IPR012337">
    <property type="entry name" value="RNaseH-like_sf"/>
</dbReference>
<name>A0A6S7J6Q2_PARCT</name>
<feature type="compositionally biased region" description="Polar residues" evidence="1">
    <location>
        <begin position="439"/>
        <end position="459"/>
    </location>
</feature>
<dbReference type="GO" id="GO:0015074">
    <property type="term" value="P:DNA integration"/>
    <property type="evidence" value="ECO:0007669"/>
    <property type="project" value="InterPro"/>
</dbReference>
<comment type="caution">
    <text evidence="2">The sequence shown here is derived from an EMBL/GenBank/DDBJ whole genome shotgun (WGS) entry which is preliminary data.</text>
</comment>
<feature type="compositionally biased region" description="Basic and acidic residues" evidence="1">
    <location>
        <begin position="417"/>
        <end position="431"/>
    </location>
</feature>
<accession>A0A6S7J6Q2</accession>
<dbReference type="OrthoDB" id="6782434at2759"/>
<feature type="compositionally biased region" description="Basic residues" evidence="1">
    <location>
        <begin position="402"/>
        <end position="416"/>
    </location>
</feature>
<sequence length="1127" mass="126355">MRDYLLLRVLVASGQRCGAASNLTIFEYQNGTTSGPEQLFVTRTLRHKMAAGGPAKLFWDNKIKPYADTYLQELCAKYATESSVAPAALGIPALPLFFISSKGNPLDESRASNSLAQMGKQVAPQLKGTLKSSRLRKSLISLQRGETSAAGSKAQLAKQMGHSVETAEQYYNLQQEGDANVHNLIERLTHGTETVPLIDPQLSPLPQEVEGGEQVEGGLEQVSGEEVGGGEEGGGDEDSDNDSIDDISFLKRNEIKRGFGHLLQPDRMILPPVVQVRKSRNNIIKDLKTSTVVRFLEMEKKKGVRPDVQKAESSKGSTDLDLPAPVSSATDTRLFTPLETSLIMAVLNMLPPKANRGKIFDYGKKESLEQGQKFNSFLQPVAPAPRTTNVPKRKLDQQLPPIKKRKKKRKKGRISKRKEERGGRKSPKECESSGWDTEVWTSDLESNDPTFANPTSANPADTPPPLIQRVALQQNENLRQQFKSEISVFSPNQLVFVDETGIPSWSKKWPCIIAVPRSPTEFRCTVCDKVCSCAHQGESDVTRHIQGEKHQKNVRARTNAAPLSSFEFISTSDPPKDKVTTAEIKVATLLVENNIPLAFADKLSPMFKEIFPDSNIAKNYHSARMKTTCILNGAIAPHVKQTLVKQLKSGVFSMSTDGSNDKDLDKMNPVTVKLFDINTSRAVTRFLDMGVTQGVDAAKASTIFEAIDEVMTDNSIPWKNCIAFSVDNTSANLGQFNSIKTQVLEHNPDCYFLGCPCHILHNTAGKASLQLKEVSGFDIDDLAVDIFYYFDKSTKRKAALSDYTQFCDLVYRNMLKHVTTRWLSLNTSVNRILSGYEGLKSYFLSEDDEDSKIPRFARLRKHFENPMTEIYLMFFQTSHLYYRQRILAERRATANKVCEIDFSDDGNIKEEDKMFVQRFYDAVGAFYRAAAQYAVAKLPFHDKVLENSRFVNFEKRREHEFTMVDFFLQRFPDHLEMSVEEQEKLQEQFIDYQLLSNDNIPQHVWNDATVKTDEDGTACLFRMDVIWGHLNATKSADGTPRFDLLAQVALTVLCLPHSNAEEERVFSMIGKNKRAEHSSLQVKGTLSSIMTVKLADLNAKTFTPPVSVLKAPKSATYEYNKAHKRKL</sequence>
<dbReference type="Gene3D" id="1.10.443.10">
    <property type="entry name" value="Intergrase catalytic core"/>
    <property type="match status" value="1"/>
</dbReference>
<feature type="region of interest" description="Disordered" evidence="1">
    <location>
        <begin position="204"/>
        <end position="243"/>
    </location>
</feature>